<dbReference type="Pfam" id="PF07893">
    <property type="entry name" value="DUF1668"/>
    <property type="match status" value="1"/>
</dbReference>
<protein>
    <submittedName>
        <fullName evidence="1">Uncharacterized protein</fullName>
    </submittedName>
</protein>
<evidence type="ECO:0000313" key="2">
    <source>
        <dbReference type="Proteomes" id="UP001341281"/>
    </source>
</evidence>
<name>A0AAQ3UK29_PASNO</name>
<gene>
    <name evidence="1" type="ORF">U9M48_037597</name>
</gene>
<dbReference type="AlphaFoldDB" id="A0AAQ3UK29"/>
<dbReference type="Gene3D" id="2.120.10.80">
    <property type="entry name" value="Kelch-type beta propeller"/>
    <property type="match status" value="1"/>
</dbReference>
<dbReference type="PANTHER" id="PTHR33085:SF125">
    <property type="entry name" value="EXPRESSED PROTEIN"/>
    <property type="match status" value="1"/>
</dbReference>
<organism evidence="1 2">
    <name type="scientific">Paspalum notatum var. saurae</name>
    <dbReference type="NCBI Taxonomy" id="547442"/>
    <lineage>
        <taxon>Eukaryota</taxon>
        <taxon>Viridiplantae</taxon>
        <taxon>Streptophyta</taxon>
        <taxon>Embryophyta</taxon>
        <taxon>Tracheophyta</taxon>
        <taxon>Spermatophyta</taxon>
        <taxon>Magnoliopsida</taxon>
        <taxon>Liliopsida</taxon>
        <taxon>Poales</taxon>
        <taxon>Poaceae</taxon>
        <taxon>PACMAD clade</taxon>
        <taxon>Panicoideae</taxon>
        <taxon>Andropogonodae</taxon>
        <taxon>Paspaleae</taxon>
        <taxon>Paspalinae</taxon>
        <taxon>Paspalum</taxon>
    </lineage>
</organism>
<dbReference type="InterPro" id="IPR015915">
    <property type="entry name" value="Kelch-typ_b-propeller"/>
</dbReference>
<dbReference type="Proteomes" id="UP001341281">
    <property type="component" value="Chromosome 08"/>
</dbReference>
<dbReference type="SUPFAM" id="SSF117281">
    <property type="entry name" value="Kelch motif"/>
    <property type="match status" value="1"/>
</dbReference>
<dbReference type="InterPro" id="IPR012871">
    <property type="entry name" value="DUF1668_ORYSA"/>
</dbReference>
<keyword evidence="2" id="KW-1185">Reference proteome</keyword>
<evidence type="ECO:0000313" key="1">
    <source>
        <dbReference type="EMBL" id="WVZ91427.1"/>
    </source>
</evidence>
<dbReference type="PANTHER" id="PTHR33085">
    <property type="entry name" value="OS12G0113100 PROTEIN-RELATED"/>
    <property type="match status" value="1"/>
</dbReference>
<accession>A0AAQ3UK29</accession>
<reference evidence="1 2" key="1">
    <citation type="submission" date="2024-02" db="EMBL/GenBank/DDBJ databases">
        <title>High-quality chromosome-scale genome assembly of Pensacola bahiagrass (Paspalum notatum Flugge var. saurae).</title>
        <authorList>
            <person name="Vega J.M."/>
            <person name="Podio M."/>
            <person name="Orjuela J."/>
            <person name="Siena L.A."/>
            <person name="Pessino S.C."/>
            <person name="Combes M.C."/>
            <person name="Mariac C."/>
            <person name="Albertini E."/>
            <person name="Pupilli F."/>
            <person name="Ortiz J.P.A."/>
            <person name="Leblanc O."/>
        </authorList>
    </citation>
    <scope>NUCLEOTIDE SEQUENCE [LARGE SCALE GENOMIC DNA]</scope>
    <source>
        <strain evidence="1">R1</strain>
        <tissue evidence="1">Leaf</tissue>
    </source>
</reference>
<dbReference type="EMBL" id="CP144752">
    <property type="protein sequence ID" value="WVZ91427.1"/>
    <property type="molecule type" value="Genomic_DNA"/>
</dbReference>
<proteinExistence type="predicted"/>
<sequence length="416" mass="45852">MNSRRFLNLVTEDRRTRVCSLRRINLATHLFYPSTAAAEAATARREAAIKANAERRATAGLRLLRAMATKLGRLPAPRINVQHAGRTFGECSSLDLAALLGDESKILCVDTLGRTCVYDADSHSVLTAPSLDLTTRAVADQGAGAGPGGAIHITIARRTTTDDDDDTWRSTDDEHVYDSLYVMSGNPGGGHCWFQELNYNGNAYAYGTQVFRWTPLPPPPFHRELYHVVTAHAVVGSTIYVSSRTRTVAPTSTTYSFNTVTGEWKHVGGWMLPFDGKAEHVPELNNNLWFGLAGSHPFHLCAADLSDLGCTPPPLLHAWHDLDMPEDWVPQRLHLINLGSGRFCVLKILEHSAVLDPSDYEYYDNFDGTDDEIDCGFAVLTGVEVVVDHGGGGGLRMIKHKSRYHMLRDHTIECVL</sequence>